<dbReference type="GO" id="GO:0005524">
    <property type="term" value="F:ATP binding"/>
    <property type="evidence" value="ECO:0007669"/>
    <property type="project" value="UniProtKB-KW"/>
</dbReference>
<dbReference type="CDD" id="cd00009">
    <property type="entry name" value="AAA"/>
    <property type="match status" value="1"/>
</dbReference>
<dbReference type="PRINTS" id="PR01590">
    <property type="entry name" value="HTHFIS"/>
</dbReference>
<evidence type="ECO:0000313" key="7">
    <source>
        <dbReference type="EMBL" id="TQF00632.1"/>
    </source>
</evidence>
<dbReference type="GO" id="GO:0005737">
    <property type="term" value="C:cytoplasm"/>
    <property type="evidence" value="ECO:0007669"/>
    <property type="project" value="InterPro"/>
</dbReference>
<dbReference type="PROSITE" id="PS50112">
    <property type="entry name" value="PAS"/>
    <property type="match status" value="1"/>
</dbReference>
<dbReference type="Pfam" id="PF06506">
    <property type="entry name" value="PrpR_N"/>
    <property type="match status" value="1"/>
</dbReference>
<dbReference type="Pfam" id="PF02954">
    <property type="entry name" value="HTH_8"/>
    <property type="match status" value="1"/>
</dbReference>
<dbReference type="Pfam" id="PF25601">
    <property type="entry name" value="AAA_lid_14"/>
    <property type="match status" value="1"/>
</dbReference>
<dbReference type="NCBIfam" id="TIGR02329">
    <property type="entry name" value="propionate_PrpR"/>
    <property type="match status" value="1"/>
</dbReference>
<dbReference type="PANTHER" id="PTHR32071">
    <property type="entry name" value="TRANSCRIPTIONAL REGULATORY PROTEIN"/>
    <property type="match status" value="1"/>
</dbReference>
<dbReference type="Gene3D" id="3.30.450.20">
    <property type="entry name" value="PAS domain"/>
    <property type="match status" value="1"/>
</dbReference>
<dbReference type="SUPFAM" id="SSF52540">
    <property type="entry name" value="P-loop containing nucleoside triphosphate hydrolases"/>
    <property type="match status" value="1"/>
</dbReference>
<feature type="domain" description="Sigma-54 factor interaction" evidence="5">
    <location>
        <begin position="330"/>
        <end position="561"/>
    </location>
</feature>
<dbReference type="InterPro" id="IPR002078">
    <property type="entry name" value="Sigma_54_int"/>
</dbReference>
<dbReference type="InterPro" id="IPR009057">
    <property type="entry name" value="Homeodomain-like_sf"/>
</dbReference>
<comment type="caution">
    <text evidence="7">The sequence shown here is derived from an EMBL/GenBank/DDBJ whole genome shotgun (WGS) entry which is preliminary data.</text>
</comment>
<proteinExistence type="predicted"/>
<evidence type="ECO:0000256" key="3">
    <source>
        <dbReference type="ARBA" id="ARBA00023015"/>
    </source>
</evidence>
<dbReference type="InterPro" id="IPR013767">
    <property type="entry name" value="PAS_fold"/>
</dbReference>
<dbReference type="SUPFAM" id="SSF46689">
    <property type="entry name" value="Homeodomain-like"/>
    <property type="match status" value="1"/>
</dbReference>
<dbReference type="PROSITE" id="PS00688">
    <property type="entry name" value="SIGMA54_INTERACT_3"/>
    <property type="match status" value="1"/>
</dbReference>
<dbReference type="Pfam" id="PF00158">
    <property type="entry name" value="Sigma54_activat"/>
    <property type="match status" value="1"/>
</dbReference>
<keyword evidence="1" id="KW-0547">Nucleotide-binding</keyword>
<dbReference type="Gene3D" id="3.40.50.10660">
    <property type="entry name" value="PrpR receptor domain-like"/>
    <property type="match status" value="1"/>
</dbReference>
<keyword evidence="2" id="KW-0067">ATP-binding</keyword>
<sequence length="654" mass="72925">MRVSTKPHRRARIAVISYRGLSQLVGSLISEYRERADITIIDKVFDDAIQIATELVRSGQVDVILSAGANGAYLADTLGIPVVRIPVTGADVMRALLIARKMSDHIAVVTYQQPNSELEEIKDLVNLDIEQRTYTTIDNAKETFRELADRGFRVIVGSSLITELAKHEGLTGILVYSRNSVRSTIEDALEIALIRYTEEQRADRINTILSHLNEGVVAVDANQKIQLANPALESLTGLTCESIRGKRLEDLMPDLTVSEVFRHGQAYLGRVEKINKRTVVTNRIPIRTAGDITGAVLTIQDAQAISRADRSIRSRNRRTKFTAKYQFDDIIGQSPSLLHARRVCEQYAETDATVLVTGETGTGKELFVQGIHNASRRRNAPFVAVNCGAIPDNLLESELFGYEEGAFTGSRRGGQTGLFELAHTGTICLDEVGEMPLLLQTRLLRVLQEKVVMPLGGDPVPIDVRVVAATNCNLKKAVEEGTFRRDLYYRLNILQINLPALHERGDDVLLLAAKLLRDKLGTLAEHRDVVKLVDKLAPYLTEHNWPGNVRELENIIERLAVLWAESEDFLKHHIERSLRTIVPEFFSAAVTPPPEDADSLKGFVERTEVQRIRNAVQACHGNISEAARTLKLSRTTVWRKLRRYEKDGETTAGE</sequence>
<name>A0A540VV50_9GAMM</name>
<dbReference type="GO" id="GO:0006355">
    <property type="term" value="P:regulation of DNA-templated transcription"/>
    <property type="evidence" value="ECO:0007669"/>
    <property type="project" value="InterPro"/>
</dbReference>
<dbReference type="InterPro" id="IPR010524">
    <property type="entry name" value="Sig_transdc_resp-reg_PrpR_N"/>
</dbReference>
<protein>
    <submittedName>
        <fullName evidence="7">Propionate catabolism operon regulatory protein PrpR</fullName>
    </submittedName>
</protein>
<dbReference type="InterPro" id="IPR058031">
    <property type="entry name" value="AAA_lid_NorR"/>
</dbReference>
<dbReference type="GO" id="GO:0019629">
    <property type="term" value="P:propionate catabolic process, 2-methylcitrate cycle"/>
    <property type="evidence" value="ECO:0007669"/>
    <property type="project" value="InterPro"/>
</dbReference>
<dbReference type="Gene3D" id="1.10.8.60">
    <property type="match status" value="1"/>
</dbReference>
<dbReference type="CDD" id="cd00130">
    <property type="entry name" value="PAS"/>
    <property type="match status" value="1"/>
</dbReference>
<evidence type="ECO:0000256" key="1">
    <source>
        <dbReference type="ARBA" id="ARBA00022741"/>
    </source>
</evidence>
<dbReference type="FunFam" id="3.40.50.300:FF:000006">
    <property type="entry name" value="DNA-binding transcriptional regulator NtrC"/>
    <property type="match status" value="1"/>
</dbReference>
<dbReference type="GO" id="GO:0000156">
    <property type="term" value="F:phosphorelay response regulator activity"/>
    <property type="evidence" value="ECO:0007669"/>
    <property type="project" value="InterPro"/>
</dbReference>
<dbReference type="AlphaFoldDB" id="A0A540VV50"/>
<evidence type="ECO:0000256" key="4">
    <source>
        <dbReference type="ARBA" id="ARBA00023163"/>
    </source>
</evidence>
<dbReference type="InterPro" id="IPR025662">
    <property type="entry name" value="Sigma_54_int_dom_ATP-bd_1"/>
</dbReference>
<dbReference type="InterPro" id="IPR012704">
    <property type="entry name" value="Sig_transdc_resp-reg_PrpR"/>
</dbReference>
<feature type="domain" description="PAS" evidence="6">
    <location>
        <begin position="201"/>
        <end position="254"/>
    </location>
</feature>
<dbReference type="InterPro" id="IPR000014">
    <property type="entry name" value="PAS"/>
</dbReference>
<evidence type="ECO:0000313" key="8">
    <source>
        <dbReference type="Proteomes" id="UP000315400"/>
    </source>
</evidence>
<evidence type="ECO:0000256" key="2">
    <source>
        <dbReference type="ARBA" id="ARBA00022840"/>
    </source>
</evidence>
<reference evidence="7 8" key="1">
    <citation type="submission" date="2019-06" db="EMBL/GenBank/DDBJ databases">
        <title>Metagenome assembled Genome of Spiribacter salinus SL48-SHIP from the microbial mat of Salt Lake 48 (Novosibirsk region, Russia).</title>
        <authorList>
            <person name="Shipova A."/>
            <person name="Rozanov A.S."/>
            <person name="Bryanskaya A.V."/>
            <person name="Peltek S.E."/>
        </authorList>
    </citation>
    <scope>NUCLEOTIDE SEQUENCE [LARGE SCALE GENOMIC DNA]</scope>
    <source>
        <strain evidence="7">SL48-SHIP-2</strain>
    </source>
</reference>
<organism evidence="7 8">
    <name type="scientific">Spiribacter salinus</name>
    <dbReference type="NCBI Taxonomy" id="1335746"/>
    <lineage>
        <taxon>Bacteria</taxon>
        <taxon>Pseudomonadati</taxon>
        <taxon>Pseudomonadota</taxon>
        <taxon>Gammaproteobacteria</taxon>
        <taxon>Chromatiales</taxon>
        <taxon>Ectothiorhodospiraceae</taxon>
        <taxon>Spiribacter</taxon>
    </lineage>
</organism>
<dbReference type="SMART" id="SM00091">
    <property type="entry name" value="PAS"/>
    <property type="match status" value="1"/>
</dbReference>
<evidence type="ECO:0000259" key="5">
    <source>
        <dbReference type="PROSITE" id="PS50045"/>
    </source>
</evidence>
<dbReference type="SUPFAM" id="SSF159800">
    <property type="entry name" value="PrpR receptor domain-like"/>
    <property type="match status" value="1"/>
</dbReference>
<dbReference type="Proteomes" id="UP000315400">
    <property type="component" value="Unassembled WGS sequence"/>
</dbReference>
<dbReference type="InterPro" id="IPR035965">
    <property type="entry name" value="PAS-like_dom_sf"/>
</dbReference>
<dbReference type="EMBL" id="VIFK01000008">
    <property type="protein sequence ID" value="TQF00632.1"/>
    <property type="molecule type" value="Genomic_DNA"/>
</dbReference>
<dbReference type="Gene3D" id="3.40.50.2300">
    <property type="match status" value="1"/>
</dbReference>
<dbReference type="InterPro" id="IPR002197">
    <property type="entry name" value="HTH_Fis"/>
</dbReference>
<dbReference type="NCBIfam" id="TIGR00229">
    <property type="entry name" value="sensory_box"/>
    <property type="match status" value="1"/>
</dbReference>
<dbReference type="SUPFAM" id="SSF55785">
    <property type="entry name" value="PYP-like sensor domain (PAS domain)"/>
    <property type="match status" value="1"/>
</dbReference>
<dbReference type="Pfam" id="PF00989">
    <property type="entry name" value="PAS"/>
    <property type="match status" value="1"/>
</dbReference>
<dbReference type="GO" id="GO:0043565">
    <property type="term" value="F:sequence-specific DNA binding"/>
    <property type="evidence" value="ECO:0007669"/>
    <property type="project" value="InterPro"/>
</dbReference>
<dbReference type="SMART" id="SM00382">
    <property type="entry name" value="AAA"/>
    <property type="match status" value="1"/>
</dbReference>
<dbReference type="PROSITE" id="PS50045">
    <property type="entry name" value="SIGMA54_INTERACT_4"/>
    <property type="match status" value="1"/>
</dbReference>
<dbReference type="InterPro" id="IPR025944">
    <property type="entry name" value="Sigma_54_int_dom_CS"/>
</dbReference>
<gene>
    <name evidence="7" type="primary">prpR</name>
    <name evidence="7" type="ORF">FKY71_02595</name>
</gene>
<dbReference type="PROSITE" id="PS00675">
    <property type="entry name" value="SIGMA54_INTERACT_1"/>
    <property type="match status" value="1"/>
</dbReference>
<dbReference type="Gene3D" id="3.40.50.300">
    <property type="entry name" value="P-loop containing nucleotide triphosphate hydrolases"/>
    <property type="match status" value="1"/>
</dbReference>
<dbReference type="Gene3D" id="1.10.10.60">
    <property type="entry name" value="Homeodomain-like"/>
    <property type="match status" value="1"/>
</dbReference>
<keyword evidence="3" id="KW-0805">Transcription regulation</keyword>
<dbReference type="InterPro" id="IPR003593">
    <property type="entry name" value="AAA+_ATPase"/>
</dbReference>
<keyword evidence="4" id="KW-0804">Transcription</keyword>
<accession>A0A540VV50</accession>
<dbReference type="PANTHER" id="PTHR32071:SF81">
    <property type="entry name" value="PROPIONATE CATABOLISM OPERON REGULATORY PROTEIN"/>
    <property type="match status" value="1"/>
</dbReference>
<dbReference type="InterPro" id="IPR027417">
    <property type="entry name" value="P-loop_NTPase"/>
</dbReference>
<evidence type="ECO:0000259" key="6">
    <source>
        <dbReference type="PROSITE" id="PS50112"/>
    </source>
</evidence>